<dbReference type="PANTHER" id="PTHR32282:SF29">
    <property type="entry name" value="PENICILLIN-BINDING PROTEIN 1A"/>
    <property type="match status" value="1"/>
</dbReference>
<dbReference type="Pfam" id="PF00905">
    <property type="entry name" value="Transpeptidase"/>
    <property type="match status" value="1"/>
</dbReference>
<keyword evidence="11" id="KW-0046">Antibiotic resistance</keyword>
<evidence type="ECO:0000313" key="19">
    <source>
        <dbReference type="EMBL" id="SHI10080.1"/>
    </source>
</evidence>
<dbReference type="GO" id="GO:0008955">
    <property type="term" value="F:peptidoglycan glycosyltransferase activity"/>
    <property type="evidence" value="ECO:0007669"/>
    <property type="project" value="UniProtKB-EC"/>
</dbReference>
<evidence type="ECO:0000256" key="9">
    <source>
        <dbReference type="ARBA" id="ARBA00022801"/>
    </source>
</evidence>
<keyword evidence="9" id="KW-0378">Hydrolase</keyword>
<accession>A0A1M5YDD3</accession>
<dbReference type="EMBL" id="FQXP01000013">
    <property type="protein sequence ID" value="SHI10080.1"/>
    <property type="molecule type" value="Genomic_DNA"/>
</dbReference>
<dbReference type="Proteomes" id="UP000184526">
    <property type="component" value="Unassembled WGS sequence"/>
</dbReference>
<keyword evidence="8" id="KW-0808">Transferase</keyword>
<evidence type="ECO:0000256" key="15">
    <source>
        <dbReference type="ARBA" id="ARBA00049902"/>
    </source>
</evidence>
<dbReference type="Pfam" id="PF00912">
    <property type="entry name" value="Transgly"/>
    <property type="match status" value="1"/>
</dbReference>
<dbReference type="GO" id="GO:0030288">
    <property type="term" value="C:outer membrane-bounded periplasmic space"/>
    <property type="evidence" value="ECO:0007669"/>
    <property type="project" value="TreeGrafter"/>
</dbReference>
<feature type="compositionally biased region" description="Polar residues" evidence="16">
    <location>
        <begin position="823"/>
        <end position="838"/>
    </location>
</feature>
<evidence type="ECO:0000256" key="3">
    <source>
        <dbReference type="ARBA" id="ARBA00012448"/>
    </source>
</evidence>
<proteinExistence type="predicted"/>
<sequence>MSEDKKSKKTTKKSNKKTKKTKRKKSVFKILLISFLCLILTCFVAGGGAILAMAKTTPELDLELITSMNEPAKFYDDKGELIDTYLTEQKREPVLIDQVPEHLKESFVAIEDERFYSHNGIDLIRFTGAMLGNVKSILKGQPEFQGASTITQQLIKQRYFLEESLNNRLSIKRKVQEMYLALQLEKHLSKDKILEAYMNTIYLGGSAYGVKAAALQYFDKPLDELTLTESAFIASCAQSPSVSYSAAKYAFDNNELHESPRTSSVLNLLLKNNKISQEEYDEAIKPQLTYSFNKNMEEKMQFEWFSRPVIEALSKDLKEKLKYDDKDINNLLASGGLKIYTTMNTELQEVSQAILDDVPGGKNPFNSSLLPKQDKLQASAVVMDYRTGEVKTIVGGRGEQAALSYNRAASNAFLRAPGSAIKPLTVYAPGIDSKKITAGTVFDDTPIPENIGKKYAGPGEKPYNPNNSPVGYSGYSTVREAIQRSLNTISVKTLDQLGLDLGASYGEKFGLQLDSEDKSSMAALALGQTDSGEYNGTNPLTISAAYGTFGNNGVITEPILYTKVVDRNGKVLIDNAPETNQILDAKSSYIMWDLLKAPVSPGGTAPGAVFDSNVPVRGKTGTSSFSKDLWFAGLTPNYSGAVWVGTDDYSTVNGLYSNTMGQLWARIMSQAHKGVETKEVAMPSGITWADISKDSGTLPSDLTFKDPRGNRVYKEIFIDGTVPTTIDKVHVAAKVVKKGDRYVLASETSNPSAVEDRVFITRAYNPGASVKDQAYVLPTEKDDSIFKPEENKHEDKKPEGEESTTPQEPNKPNNGGENKPNDSNKPNTNKPNNGQEGPSDNKPEARTNTLLRNLSIAINDTLKKLWF</sequence>
<dbReference type="STRING" id="1121306.SAMN02745196_02855"/>
<keyword evidence="20" id="KW-1185">Reference proteome</keyword>
<feature type="compositionally biased region" description="Low complexity" evidence="16">
    <location>
        <begin position="808"/>
        <end position="818"/>
    </location>
</feature>
<feature type="region of interest" description="Disordered" evidence="16">
    <location>
        <begin position="774"/>
        <end position="850"/>
    </location>
</feature>
<evidence type="ECO:0000256" key="5">
    <source>
        <dbReference type="ARBA" id="ARBA00022645"/>
    </source>
</evidence>
<dbReference type="SUPFAM" id="SSF56601">
    <property type="entry name" value="beta-lactamase/transpeptidase-like"/>
    <property type="match status" value="1"/>
</dbReference>
<dbReference type="GO" id="GO:0009252">
    <property type="term" value="P:peptidoglycan biosynthetic process"/>
    <property type="evidence" value="ECO:0007669"/>
    <property type="project" value="UniProtKB-UniPathway"/>
</dbReference>
<dbReference type="EC" id="2.4.99.28" evidence="14"/>
<evidence type="ECO:0000256" key="6">
    <source>
        <dbReference type="ARBA" id="ARBA00022670"/>
    </source>
</evidence>
<evidence type="ECO:0000313" key="20">
    <source>
        <dbReference type="Proteomes" id="UP000184526"/>
    </source>
</evidence>
<dbReference type="UniPathway" id="UPA00219"/>
<keyword evidence="5" id="KW-0121">Carboxypeptidase</keyword>
<feature type="domain" description="Glycosyl transferase family 51" evidence="18">
    <location>
        <begin position="79"/>
        <end position="245"/>
    </location>
</feature>
<evidence type="ECO:0000256" key="12">
    <source>
        <dbReference type="ARBA" id="ARBA00023268"/>
    </source>
</evidence>
<feature type="domain" description="Penicillin-binding protein transpeptidase" evidence="17">
    <location>
        <begin position="379"/>
        <end position="649"/>
    </location>
</feature>
<comment type="function">
    <text evidence="1">Cell wall formation. Synthesis of cross-linked peptidoglycan from the lipid intermediates. The enzyme has a penicillin-insensitive transglycosylase N-terminal domain (formation of linear glycan strands) and a penicillin-sensitive transpeptidase C-terminal domain (cross-linking of the peptide subunits).</text>
</comment>
<evidence type="ECO:0000256" key="4">
    <source>
        <dbReference type="ARBA" id="ARBA00018638"/>
    </source>
</evidence>
<keyword evidence="12" id="KW-0511">Multifunctional enzyme</keyword>
<evidence type="ECO:0000256" key="14">
    <source>
        <dbReference type="ARBA" id="ARBA00044770"/>
    </source>
</evidence>
<evidence type="ECO:0000256" key="8">
    <source>
        <dbReference type="ARBA" id="ARBA00022679"/>
    </source>
</evidence>
<dbReference type="GO" id="GO:0046677">
    <property type="term" value="P:response to antibiotic"/>
    <property type="evidence" value="ECO:0007669"/>
    <property type="project" value="UniProtKB-KW"/>
</dbReference>
<dbReference type="Gene3D" id="1.10.3810.10">
    <property type="entry name" value="Biosynthetic peptidoglycan transglycosylase-like"/>
    <property type="match status" value="1"/>
</dbReference>
<evidence type="ECO:0000256" key="7">
    <source>
        <dbReference type="ARBA" id="ARBA00022676"/>
    </source>
</evidence>
<dbReference type="SUPFAM" id="SSF53955">
    <property type="entry name" value="Lysozyme-like"/>
    <property type="match status" value="1"/>
</dbReference>
<dbReference type="Gene3D" id="3.40.710.10">
    <property type="entry name" value="DD-peptidase/beta-lactamase superfamily"/>
    <property type="match status" value="1"/>
</dbReference>
<gene>
    <name evidence="19" type="ORF">SAMN02745196_02855</name>
</gene>
<dbReference type="GO" id="GO:0006508">
    <property type="term" value="P:proteolysis"/>
    <property type="evidence" value="ECO:0007669"/>
    <property type="project" value="UniProtKB-KW"/>
</dbReference>
<name>A0A1M5YDD3_9CLOT</name>
<evidence type="ECO:0000256" key="10">
    <source>
        <dbReference type="ARBA" id="ARBA00022968"/>
    </source>
</evidence>
<dbReference type="InterPro" id="IPR001264">
    <property type="entry name" value="Glyco_trans_51"/>
</dbReference>
<dbReference type="GO" id="GO:0009002">
    <property type="term" value="F:serine-type D-Ala-D-Ala carboxypeptidase activity"/>
    <property type="evidence" value="ECO:0007669"/>
    <property type="project" value="UniProtKB-EC"/>
</dbReference>
<keyword evidence="6" id="KW-0645">Protease</keyword>
<keyword evidence="10" id="KW-0812">Transmembrane</keyword>
<dbReference type="GO" id="GO:0008658">
    <property type="term" value="F:penicillin binding"/>
    <property type="evidence" value="ECO:0007669"/>
    <property type="project" value="InterPro"/>
</dbReference>
<evidence type="ECO:0000256" key="16">
    <source>
        <dbReference type="SAM" id="MobiDB-lite"/>
    </source>
</evidence>
<reference evidence="19 20" key="1">
    <citation type="submission" date="2016-11" db="EMBL/GenBank/DDBJ databases">
        <authorList>
            <person name="Jaros S."/>
            <person name="Januszkiewicz K."/>
            <person name="Wedrychowicz H."/>
        </authorList>
    </citation>
    <scope>NUCLEOTIDE SEQUENCE [LARGE SCALE GENOMIC DNA]</scope>
    <source>
        <strain evidence="19 20">DSM 3089</strain>
    </source>
</reference>
<dbReference type="InterPro" id="IPR036950">
    <property type="entry name" value="PBP_transglycosylase"/>
</dbReference>
<dbReference type="GO" id="GO:0005886">
    <property type="term" value="C:plasma membrane"/>
    <property type="evidence" value="ECO:0007669"/>
    <property type="project" value="UniProtKB-SubCell"/>
</dbReference>
<evidence type="ECO:0000256" key="13">
    <source>
        <dbReference type="ARBA" id="ARBA00034000"/>
    </source>
</evidence>
<feature type="region of interest" description="Disordered" evidence="16">
    <location>
        <begin position="1"/>
        <end position="20"/>
    </location>
</feature>
<feature type="compositionally biased region" description="Basic residues" evidence="16">
    <location>
        <begin position="7"/>
        <end position="20"/>
    </location>
</feature>
<dbReference type="AlphaFoldDB" id="A0A1M5YDD3"/>
<comment type="catalytic activity">
    <reaction evidence="15">
        <text>[GlcNAc-(1-&gt;4)-Mur2Ac(oyl-L-Ala-gamma-D-Glu-L-Lys-D-Ala-D-Ala)](n)-di-trans,octa-cis-undecaprenyl diphosphate + beta-D-GlcNAc-(1-&gt;4)-Mur2Ac(oyl-L-Ala-gamma-D-Glu-L-Lys-D-Ala-D-Ala)-di-trans,octa-cis-undecaprenyl diphosphate = [GlcNAc-(1-&gt;4)-Mur2Ac(oyl-L-Ala-gamma-D-Glu-L-Lys-D-Ala-D-Ala)](n+1)-di-trans,octa-cis-undecaprenyl diphosphate + di-trans,octa-cis-undecaprenyl diphosphate + H(+)</text>
        <dbReference type="Rhea" id="RHEA:23708"/>
        <dbReference type="Rhea" id="RHEA-COMP:9602"/>
        <dbReference type="Rhea" id="RHEA-COMP:9603"/>
        <dbReference type="ChEBI" id="CHEBI:15378"/>
        <dbReference type="ChEBI" id="CHEBI:58405"/>
        <dbReference type="ChEBI" id="CHEBI:60033"/>
        <dbReference type="ChEBI" id="CHEBI:78435"/>
        <dbReference type="EC" id="2.4.99.28"/>
    </reaction>
</comment>
<dbReference type="InterPro" id="IPR050396">
    <property type="entry name" value="Glycosyltr_51/Transpeptidase"/>
</dbReference>
<evidence type="ECO:0000256" key="11">
    <source>
        <dbReference type="ARBA" id="ARBA00023251"/>
    </source>
</evidence>
<keyword evidence="7" id="KW-0328">Glycosyltransferase</keyword>
<dbReference type="PANTHER" id="PTHR32282">
    <property type="entry name" value="BINDING PROTEIN TRANSPEPTIDASE, PUTATIVE-RELATED"/>
    <property type="match status" value="1"/>
</dbReference>
<dbReference type="EC" id="3.4.16.4" evidence="3"/>
<feature type="compositionally biased region" description="Basic and acidic residues" evidence="16">
    <location>
        <begin position="779"/>
        <end position="800"/>
    </location>
</feature>
<dbReference type="InterPro" id="IPR001460">
    <property type="entry name" value="PCN-bd_Tpept"/>
</dbReference>
<dbReference type="InterPro" id="IPR023346">
    <property type="entry name" value="Lysozyme-like_dom_sf"/>
</dbReference>
<dbReference type="OrthoDB" id="9766909at2"/>
<organism evidence="19 20">
    <name type="scientific">Clostridium collagenovorans DSM 3089</name>
    <dbReference type="NCBI Taxonomy" id="1121306"/>
    <lineage>
        <taxon>Bacteria</taxon>
        <taxon>Bacillati</taxon>
        <taxon>Bacillota</taxon>
        <taxon>Clostridia</taxon>
        <taxon>Eubacteriales</taxon>
        <taxon>Clostridiaceae</taxon>
        <taxon>Clostridium</taxon>
    </lineage>
</organism>
<protein>
    <recommendedName>
        <fullName evidence="4">Penicillin-binding protein 1A</fullName>
        <ecNumber evidence="14">2.4.99.28</ecNumber>
        <ecNumber evidence="3">3.4.16.4</ecNumber>
    </recommendedName>
</protein>
<evidence type="ECO:0000256" key="1">
    <source>
        <dbReference type="ARBA" id="ARBA00002624"/>
    </source>
</evidence>
<evidence type="ECO:0000256" key="2">
    <source>
        <dbReference type="ARBA" id="ARBA00004401"/>
    </source>
</evidence>
<dbReference type="InterPro" id="IPR012338">
    <property type="entry name" value="Beta-lactam/transpept-like"/>
</dbReference>
<dbReference type="RefSeq" id="WP_072832673.1">
    <property type="nucleotide sequence ID" value="NZ_FQXP01000013.1"/>
</dbReference>
<evidence type="ECO:0000259" key="17">
    <source>
        <dbReference type="Pfam" id="PF00905"/>
    </source>
</evidence>
<comment type="subcellular location">
    <subcellularLocation>
        <location evidence="2">Cell membrane</location>
        <topology evidence="2">Single-pass type II membrane protein</topology>
    </subcellularLocation>
</comment>
<evidence type="ECO:0000259" key="18">
    <source>
        <dbReference type="Pfam" id="PF00912"/>
    </source>
</evidence>
<keyword evidence="10" id="KW-0735">Signal-anchor</keyword>
<comment type="catalytic activity">
    <reaction evidence="13">
        <text>Preferential cleavage: (Ac)2-L-Lys-D-Ala-|-D-Ala. Also transpeptidation of peptidyl-alanyl moieties that are N-acyl substituents of D-alanine.</text>
        <dbReference type="EC" id="3.4.16.4"/>
    </reaction>
</comment>